<feature type="binding site" description="axial binding residue" evidence="5">
    <location>
        <position position="389"/>
    </location>
    <ligand>
        <name>heme</name>
        <dbReference type="ChEBI" id="CHEBI:30413"/>
    </ligand>
    <ligandPart>
        <name>Fe</name>
        <dbReference type="ChEBI" id="CHEBI:18248"/>
    </ligandPart>
</feature>
<keyword evidence="2 5" id="KW-0479">Metal-binding</keyword>
<protein>
    <recommendedName>
        <fullName evidence="9">Cytochrome P450</fullName>
    </recommendedName>
</protein>
<name>A0AAD6D1U6_9EURO</name>
<dbReference type="GO" id="GO:0004497">
    <property type="term" value="F:monooxygenase activity"/>
    <property type="evidence" value="ECO:0007669"/>
    <property type="project" value="UniProtKB-KW"/>
</dbReference>
<comment type="similarity">
    <text evidence="1 6">Belongs to the cytochrome P450 family.</text>
</comment>
<dbReference type="PRINTS" id="PR00385">
    <property type="entry name" value="P450"/>
</dbReference>
<dbReference type="GO" id="GO:0043386">
    <property type="term" value="P:mycotoxin biosynthetic process"/>
    <property type="evidence" value="ECO:0007669"/>
    <property type="project" value="UniProtKB-ARBA"/>
</dbReference>
<evidence type="ECO:0000256" key="1">
    <source>
        <dbReference type="ARBA" id="ARBA00010617"/>
    </source>
</evidence>
<evidence type="ECO:0000313" key="8">
    <source>
        <dbReference type="Proteomes" id="UP001220324"/>
    </source>
</evidence>
<evidence type="ECO:0000313" key="7">
    <source>
        <dbReference type="EMBL" id="KAJ5547312.1"/>
    </source>
</evidence>
<dbReference type="Pfam" id="PF00067">
    <property type="entry name" value="p450"/>
    <property type="match status" value="1"/>
</dbReference>
<accession>A0AAD6D1U6</accession>
<dbReference type="Gene3D" id="1.10.630.10">
    <property type="entry name" value="Cytochrome P450"/>
    <property type="match status" value="1"/>
</dbReference>
<keyword evidence="8" id="KW-1185">Reference proteome</keyword>
<keyword evidence="6" id="KW-0503">Monooxygenase</keyword>
<dbReference type="PANTHER" id="PTHR46300">
    <property type="entry name" value="P450, PUTATIVE (EUROFUNG)-RELATED-RELATED"/>
    <property type="match status" value="1"/>
</dbReference>
<dbReference type="InterPro" id="IPR036396">
    <property type="entry name" value="Cyt_P450_sf"/>
</dbReference>
<organism evidence="7 8">
    <name type="scientific">Penicillium frequentans</name>
    <dbReference type="NCBI Taxonomy" id="3151616"/>
    <lineage>
        <taxon>Eukaryota</taxon>
        <taxon>Fungi</taxon>
        <taxon>Dikarya</taxon>
        <taxon>Ascomycota</taxon>
        <taxon>Pezizomycotina</taxon>
        <taxon>Eurotiomycetes</taxon>
        <taxon>Eurotiomycetidae</taxon>
        <taxon>Eurotiales</taxon>
        <taxon>Aspergillaceae</taxon>
        <taxon>Penicillium</taxon>
    </lineage>
</organism>
<dbReference type="PROSITE" id="PS00086">
    <property type="entry name" value="CYTOCHROME_P450"/>
    <property type="match status" value="1"/>
</dbReference>
<keyword evidence="4 5" id="KW-0408">Iron</keyword>
<dbReference type="PRINTS" id="PR00463">
    <property type="entry name" value="EP450I"/>
</dbReference>
<dbReference type="SUPFAM" id="SSF48264">
    <property type="entry name" value="Cytochrome P450"/>
    <property type="match status" value="1"/>
</dbReference>
<proteinExistence type="inferred from homology"/>
<comment type="caution">
    <text evidence="7">The sequence shown here is derived from an EMBL/GenBank/DDBJ whole genome shotgun (WGS) entry which is preliminary data.</text>
</comment>
<gene>
    <name evidence="7" type="ORF">N7494_004897</name>
</gene>
<dbReference type="GO" id="GO:0016705">
    <property type="term" value="F:oxidoreductase activity, acting on paired donors, with incorporation or reduction of molecular oxygen"/>
    <property type="evidence" value="ECO:0007669"/>
    <property type="project" value="InterPro"/>
</dbReference>
<dbReference type="InterPro" id="IPR002401">
    <property type="entry name" value="Cyt_P450_E_grp-I"/>
</dbReference>
<dbReference type="EMBL" id="JAQIZZ010000003">
    <property type="protein sequence ID" value="KAJ5547312.1"/>
    <property type="molecule type" value="Genomic_DNA"/>
</dbReference>
<evidence type="ECO:0000256" key="2">
    <source>
        <dbReference type="ARBA" id="ARBA00022723"/>
    </source>
</evidence>
<dbReference type="AlphaFoldDB" id="A0AAD6D1U6"/>
<evidence type="ECO:0000256" key="3">
    <source>
        <dbReference type="ARBA" id="ARBA00023002"/>
    </source>
</evidence>
<reference evidence="7 8" key="1">
    <citation type="journal article" date="2023" name="IMA Fungus">
        <title>Comparative genomic study of the Penicillium genus elucidates a diverse pangenome and 15 lateral gene transfer events.</title>
        <authorList>
            <person name="Petersen C."/>
            <person name="Sorensen T."/>
            <person name="Nielsen M.R."/>
            <person name="Sondergaard T.E."/>
            <person name="Sorensen J.L."/>
            <person name="Fitzpatrick D.A."/>
            <person name="Frisvad J.C."/>
            <person name="Nielsen K.L."/>
        </authorList>
    </citation>
    <scope>NUCLEOTIDE SEQUENCE [LARGE SCALE GENOMIC DNA]</scope>
    <source>
        <strain evidence="7 8">IBT 35679</strain>
    </source>
</reference>
<dbReference type="InterPro" id="IPR050364">
    <property type="entry name" value="Cytochrome_P450_fung"/>
</dbReference>
<keyword evidence="5 6" id="KW-0349">Heme</keyword>
<dbReference type="InterPro" id="IPR017972">
    <property type="entry name" value="Cyt_P450_CS"/>
</dbReference>
<dbReference type="InterPro" id="IPR001128">
    <property type="entry name" value="Cyt_P450"/>
</dbReference>
<dbReference type="Proteomes" id="UP001220324">
    <property type="component" value="Unassembled WGS sequence"/>
</dbReference>
<dbReference type="GO" id="GO:0020037">
    <property type="term" value="F:heme binding"/>
    <property type="evidence" value="ECO:0007669"/>
    <property type="project" value="InterPro"/>
</dbReference>
<dbReference type="PANTHER" id="PTHR46300:SF12">
    <property type="entry name" value="P450, PUTATIVE (EUROFUNG)-RELATED"/>
    <property type="match status" value="1"/>
</dbReference>
<comment type="cofactor">
    <cofactor evidence="5">
        <name>heme</name>
        <dbReference type="ChEBI" id="CHEBI:30413"/>
    </cofactor>
</comment>
<keyword evidence="3 6" id="KW-0560">Oxidoreductase</keyword>
<dbReference type="CDD" id="cd11065">
    <property type="entry name" value="CYP64-like"/>
    <property type="match status" value="1"/>
</dbReference>
<sequence>MPMKDHGPFLREIGDKYGEIFTLKFGRTYWVVLNSRRAVNELLVKRAAIYSSRGSHMAHSIISGEKRMLLMPYGDMWRRQRRVMHQLLNSSQKPVFRAFQDLESKALMADLLEKPERWYLSVARFSNSVIMSVVFGRRTALGDPDISALHRAQEEFVPFTMPGASLVDSFPVLANIPYLKGLQPWRRKGDEINRRTTSTFTRLMEDLKRRIDQGFANACFMTKLLESSAKKEDFTAEEMAYIAGTLIEAGTDTTRTSLLELVAGTAMYPEWIPRARAELDSVCGHNADRLPEFDDRDRLPMIKAAIKESVRWRPSTAQTGVPHALTAEDEFEGYHIPAGTIVTWNHWAISHSEAEYKNAEQFYPERFLDEDLDDIVKGHYGFGAGRRLCVGYNVAEGNLFIAIARLIYCFDIEQEFSHPVVVDKPFPVSAEVEPFKTIIKPRSEAHRRLIERECHSGVKFSSGAP</sequence>
<evidence type="ECO:0000256" key="6">
    <source>
        <dbReference type="RuleBase" id="RU000461"/>
    </source>
</evidence>
<evidence type="ECO:0008006" key="9">
    <source>
        <dbReference type="Google" id="ProtNLM"/>
    </source>
</evidence>
<dbReference type="GO" id="GO:0005506">
    <property type="term" value="F:iron ion binding"/>
    <property type="evidence" value="ECO:0007669"/>
    <property type="project" value="InterPro"/>
</dbReference>
<evidence type="ECO:0000256" key="5">
    <source>
        <dbReference type="PIRSR" id="PIRSR602401-1"/>
    </source>
</evidence>
<evidence type="ECO:0000256" key="4">
    <source>
        <dbReference type="ARBA" id="ARBA00023004"/>
    </source>
</evidence>